<feature type="coiled-coil region" evidence="1">
    <location>
        <begin position="801"/>
        <end position="952"/>
    </location>
</feature>
<feature type="coiled-coil region" evidence="1">
    <location>
        <begin position="27"/>
        <end position="92"/>
    </location>
</feature>
<dbReference type="PANTHER" id="PTHR46753:SF2">
    <property type="entry name" value="FYVE AND COILED-COIL DOMAIN-CONTAINING PROTEIN 1"/>
    <property type="match status" value="1"/>
</dbReference>
<keyword evidence="4" id="KW-1185">Reference proteome</keyword>
<protein>
    <submittedName>
        <fullName evidence="3">Uncharacterized protein</fullName>
    </submittedName>
</protein>
<dbReference type="Proteomes" id="UP001470230">
    <property type="component" value="Unassembled WGS sequence"/>
</dbReference>
<feature type="region of interest" description="Disordered" evidence="2">
    <location>
        <begin position="1"/>
        <end position="21"/>
    </location>
</feature>
<feature type="coiled-coil region" evidence="1">
    <location>
        <begin position="369"/>
        <end position="424"/>
    </location>
</feature>
<accession>A0ABR2IPM7</accession>
<feature type="coiled-coil region" evidence="1">
    <location>
        <begin position="709"/>
        <end position="761"/>
    </location>
</feature>
<evidence type="ECO:0000313" key="3">
    <source>
        <dbReference type="EMBL" id="KAK8866386.1"/>
    </source>
</evidence>
<dbReference type="Gene3D" id="1.10.287.1490">
    <property type="match status" value="1"/>
</dbReference>
<proteinExistence type="predicted"/>
<dbReference type="EMBL" id="JAPFFF010000015">
    <property type="protein sequence ID" value="KAK8866386.1"/>
    <property type="molecule type" value="Genomic_DNA"/>
</dbReference>
<evidence type="ECO:0000256" key="2">
    <source>
        <dbReference type="SAM" id="MobiDB-lite"/>
    </source>
</evidence>
<evidence type="ECO:0000256" key="1">
    <source>
        <dbReference type="SAM" id="Coils"/>
    </source>
</evidence>
<feature type="coiled-coil region" evidence="1">
    <location>
        <begin position="223"/>
        <end position="335"/>
    </location>
</feature>
<organism evidence="3 4">
    <name type="scientific">Tritrichomonas musculus</name>
    <dbReference type="NCBI Taxonomy" id="1915356"/>
    <lineage>
        <taxon>Eukaryota</taxon>
        <taxon>Metamonada</taxon>
        <taxon>Parabasalia</taxon>
        <taxon>Tritrichomonadida</taxon>
        <taxon>Tritrichomonadidae</taxon>
        <taxon>Tritrichomonas</taxon>
    </lineage>
</organism>
<name>A0ABR2IPM7_9EUKA</name>
<gene>
    <name evidence="3" type="ORF">M9Y10_009348</name>
</gene>
<feature type="compositionally biased region" description="Polar residues" evidence="2">
    <location>
        <begin position="1"/>
        <end position="16"/>
    </location>
</feature>
<dbReference type="PANTHER" id="PTHR46753">
    <property type="entry name" value="FYVE AND COILED-COIL DOMAIN-CONTAINING PROTEIN 1"/>
    <property type="match status" value="1"/>
</dbReference>
<keyword evidence="1" id="KW-0175">Coiled coil</keyword>
<reference evidence="3 4" key="1">
    <citation type="submission" date="2024-04" db="EMBL/GenBank/DDBJ databases">
        <title>Tritrichomonas musculus Genome.</title>
        <authorList>
            <person name="Alves-Ferreira E."/>
            <person name="Grigg M."/>
            <person name="Lorenzi H."/>
            <person name="Galac M."/>
        </authorList>
    </citation>
    <scope>NUCLEOTIDE SEQUENCE [LARGE SCALE GENOMIC DNA]</scope>
    <source>
        <strain evidence="3 4">EAF2021</strain>
    </source>
</reference>
<sequence>MFESDSVQTDNTSTDFSESDSKKNIKNLRINELYDELMKENQLLRAQFEEAVNITAQMEDLHKQNSTLLGQVRDLKAEKDDLLHRLDILVQKDKENANKLQLEKFSSTAQRGCDLNSMNKEIEKIKIQSKEQLDSIYAQLEASEQAREKESVDKRLLLSKLDRVIGEASRFFETTFNSIDEVFDAFSGPKICIGGSDNQLGLPVQVQIRNAVAQKDAENQKKVHRLKTKIAECDKAKESLEDEIKKMQRESQLAQQQARSEAANLHSQIDNLRDVLTANERQYEANIQKYHAQNEALKSELNKLKDKNKSLNDDKKNLKRQVQMVQRQAATATANANQARLPVIQTDLSESEMSTTSTKGVKALHPRHDPELEAMNDKLQVQVAELREEAIQAAKKKDQILQVVKEKDNEIHNLGIQIEKQKNEYAALDTVHQETLLEVESLRAALLTREKAKDEIKNAPKVKTPNPTVVKLQKSLDQQKQKFYALQIVSGKQDTRIQDQEAEIRHLSVRTRDLEADLARVKAENNELRASIENRHLPTADDLLPPAAFRCEDFTPELSTHIAKIVNNTSLQPASKIQNSYKAIRKYYSKQLALRDAAIDGAYSENQTISNAVNQFLVDASIALCDQPVTFNDFFAANAGKDIVDKISAIRAENASLIHVNDIMKAALVHLKETFIEIGDPSDPIGHINSIKEKLEQLNSDLCSRNKKIRQYKTNLAEAQSSAKRREEELLTENQSLKFNVEDLSQQVKKLHDEINNIRSQQHTLGNTIGSQKLPVNVDFSDVNNRMPESSESVSVMNDPNEQFQVANEELNSQLVKLRDQLRAQKEQYDHLEVEYNDACDQLDRVKKQLQLIKAQKLQKDIEYDELVKSCAEKEEAAANRLESEKQHLADSYESALSKLHEQCEQHRQDVEKINQSLAEEQIKVANLKSTLAKVEKEKLKAVADMQSTKNQMKREKILMESTIRSNKLQAEAQYNERLEEYKGRSEADKRSLLAFGADSFRDFFNPGTTIDERSYKYVIEKAHEKLVNLAKSDAHVRRMVSASDHQTTEDAVAQLLLNSA</sequence>
<evidence type="ECO:0000313" key="4">
    <source>
        <dbReference type="Proteomes" id="UP001470230"/>
    </source>
</evidence>
<feature type="coiled-coil region" evidence="1">
    <location>
        <begin position="497"/>
        <end position="531"/>
    </location>
</feature>
<comment type="caution">
    <text evidence="3">The sequence shown here is derived from an EMBL/GenBank/DDBJ whole genome shotgun (WGS) entry which is preliminary data.</text>
</comment>